<accession>A0A0N4UD41</accession>
<organism evidence="9 11">
    <name type="scientific">Dracunculus medinensis</name>
    <name type="common">Guinea worm</name>
    <dbReference type="NCBI Taxonomy" id="318479"/>
    <lineage>
        <taxon>Eukaryota</taxon>
        <taxon>Metazoa</taxon>
        <taxon>Ecdysozoa</taxon>
        <taxon>Nematoda</taxon>
        <taxon>Chromadorea</taxon>
        <taxon>Rhabditida</taxon>
        <taxon>Spirurina</taxon>
        <taxon>Dracunculoidea</taxon>
        <taxon>Dracunculidae</taxon>
        <taxon>Dracunculus</taxon>
    </lineage>
</organism>
<evidence type="ECO:0000259" key="7">
    <source>
        <dbReference type="Pfam" id="PF09335"/>
    </source>
</evidence>
<evidence type="ECO:0000313" key="10">
    <source>
        <dbReference type="Proteomes" id="UP000274756"/>
    </source>
</evidence>
<dbReference type="OrthoDB" id="3364966at2759"/>
<dbReference type="PANTHER" id="PTHR43220:SF18">
    <property type="entry name" value="TRANSMEMBRANE PROTEIN 41B"/>
    <property type="match status" value="1"/>
</dbReference>
<evidence type="ECO:0000256" key="6">
    <source>
        <dbReference type="SAM" id="Phobius"/>
    </source>
</evidence>
<gene>
    <name evidence="8" type="ORF">DME_LOCUS9021</name>
</gene>
<dbReference type="AlphaFoldDB" id="A0A0N4UD41"/>
<comment type="similarity">
    <text evidence="5">Belongs to the TMEM41 family.</text>
</comment>
<evidence type="ECO:0000313" key="9">
    <source>
        <dbReference type="Proteomes" id="UP000038040"/>
    </source>
</evidence>
<feature type="transmembrane region" description="Helical" evidence="6">
    <location>
        <begin position="153"/>
        <end position="178"/>
    </location>
</feature>
<evidence type="ECO:0000256" key="2">
    <source>
        <dbReference type="ARBA" id="ARBA00022692"/>
    </source>
</evidence>
<dbReference type="PANTHER" id="PTHR43220">
    <property type="match status" value="1"/>
</dbReference>
<dbReference type="EMBL" id="UYYG01001175">
    <property type="protein sequence ID" value="VDN59048.1"/>
    <property type="molecule type" value="Genomic_DNA"/>
</dbReference>
<evidence type="ECO:0000256" key="4">
    <source>
        <dbReference type="ARBA" id="ARBA00023136"/>
    </source>
</evidence>
<dbReference type="WBParaSite" id="DME_0000522201-mRNA-1">
    <property type="protein sequence ID" value="DME_0000522201-mRNA-1"/>
    <property type="gene ID" value="DME_0000522201"/>
</dbReference>
<dbReference type="STRING" id="318479.A0A0N4UD41"/>
<dbReference type="InterPro" id="IPR045014">
    <property type="entry name" value="TM41A/B"/>
</dbReference>
<feature type="transmembrane region" description="Helical" evidence="6">
    <location>
        <begin position="65"/>
        <end position="91"/>
    </location>
</feature>
<dbReference type="Proteomes" id="UP000038040">
    <property type="component" value="Unplaced"/>
</dbReference>
<feature type="transmembrane region" description="Helical" evidence="6">
    <location>
        <begin position="37"/>
        <end position="59"/>
    </location>
</feature>
<dbReference type="Pfam" id="PF09335">
    <property type="entry name" value="VTT_dom"/>
    <property type="match status" value="1"/>
</dbReference>
<evidence type="ECO:0000313" key="11">
    <source>
        <dbReference type="WBParaSite" id="DME_0000522201-mRNA-1"/>
    </source>
</evidence>
<proteinExistence type="inferred from homology"/>
<evidence type="ECO:0000256" key="5">
    <source>
        <dbReference type="ARBA" id="ARBA00025797"/>
    </source>
</evidence>
<feature type="domain" description="VTT" evidence="7">
    <location>
        <begin position="53"/>
        <end position="172"/>
    </location>
</feature>
<comment type="subcellular location">
    <subcellularLocation>
        <location evidence="1">Membrane</location>
        <topology evidence="1">Multi-pass membrane protein</topology>
    </subcellularLocation>
</comment>
<name>A0A0N4UD41_DRAME</name>
<feature type="transmembrane region" description="Helical" evidence="6">
    <location>
        <begin position="184"/>
        <end position="206"/>
    </location>
</feature>
<reference evidence="8 10" key="2">
    <citation type="submission" date="2018-11" db="EMBL/GenBank/DDBJ databases">
        <authorList>
            <consortium name="Pathogen Informatics"/>
        </authorList>
    </citation>
    <scope>NUCLEOTIDE SEQUENCE [LARGE SCALE GENOMIC DNA]</scope>
</reference>
<evidence type="ECO:0000313" key="8">
    <source>
        <dbReference type="EMBL" id="VDN59048.1"/>
    </source>
</evidence>
<dbReference type="InterPro" id="IPR032816">
    <property type="entry name" value="VTT_dom"/>
</dbReference>
<dbReference type="GO" id="GO:0005789">
    <property type="term" value="C:endoplasmic reticulum membrane"/>
    <property type="evidence" value="ECO:0007669"/>
    <property type="project" value="TreeGrafter"/>
</dbReference>
<keyword evidence="3 6" id="KW-1133">Transmembrane helix</keyword>
<evidence type="ECO:0000256" key="1">
    <source>
        <dbReference type="ARBA" id="ARBA00004141"/>
    </source>
</evidence>
<sequence length="218" mass="24368">MLKISFSEYSKFPKSLNDTKQLGSVLLKYKEKHYYDVLLRISTIYILLQSFAIPGSVFFTMLSGYLFNVPIALSLVCTCSACGATICYCISNCLGRHLILKWFPGYVKKYQDYIASCGDNLFFYLVFLRITPFLPNWFINVASPIVGVPLRSFFIATLIGVAPPSIVIISAGTALQALTSVTAAWSWKSVVMVILCALFSLAPIGYQKFKSMEKQKII</sequence>
<reference evidence="11" key="1">
    <citation type="submission" date="2017-02" db="UniProtKB">
        <authorList>
            <consortium name="WormBaseParasite"/>
        </authorList>
    </citation>
    <scope>IDENTIFICATION</scope>
</reference>
<dbReference type="Proteomes" id="UP000274756">
    <property type="component" value="Unassembled WGS sequence"/>
</dbReference>
<keyword evidence="10" id="KW-1185">Reference proteome</keyword>
<evidence type="ECO:0000256" key="3">
    <source>
        <dbReference type="ARBA" id="ARBA00022989"/>
    </source>
</evidence>
<keyword evidence="2 6" id="KW-0812">Transmembrane</keyword>
<dbReference type="GO" id="GO:0000045">
    <property type="term" value="P:autophagosome assembly"/>
    <property type="evidence" value="ECO:0007669"/>
    <property type="project" value="TreeGrafter"/>
</dbReference>
<protein>
    <submittedName>
        <fullName evidence="11">Transmembrane protein</fullName>
    </submittedName>
</protein>
<keyword evidence="4 6" id="KW-0472">Membrane</keyword>